<sequence length="559" mass="61845">MFLLLLFLGLAAAFNNPPGVDIWCGKAYHPTNQSFPPGGGLTKPPPPSKPLLTIQVRPRMSLYTPPDLSGSFIVDSYLSSPNDNNTALDDTSDHNVDDLKLEIFVDEASLHIQSSLGAGITTQEVPFSLRNFVPRFRSYSVTLTVTRANTRQVYNATTQLFYLPGRTDGGSITKVDSLYGGILVQNYMNGSTGWSPLLPYSYFTTLDDAPNPQTFIAQGYNMIHLVPDAGLPNQSFNFTALNTFLNQCDRAGLWVMYDMRWTYQNLASVAMQVALVRAHKSILLWYTADVPDGHGDPLNATSITYDLLKLLDPWHPVSVLLDCYNFYYGDYSDGADIILSDVYPIGVNTTWSVVYNTVCNKTYGRCGCDDCLGNLQDISTRLDRYEKYQKWIGSVPKPIWGAIQAFGNETFWNRYPTAAEEVSMTMLSINHNAKGIVMWDWPTTQPITLVTRRLGKVLTAVGVTEFLLGSRTIRLKAEGQTEIDAAGWKLNHQMLVSIVSLQTPSWTNTVTIKLPKAVASITQVLWGSGQWSIVNGTLSKVGGNGLETDLIIVQLAPNS</sequence>
<dbReference type="InterPro" id="IPR017853">
    <property type="entry name" value="GH"/>
</dbReference>
<evidence type="ECO:0000313" key="2">
    <source>
        <dbReference type="Proteomes" id="UP000191285"/>
    </source>
</evidence>
<gene>
    <name evidence="1" type="ORF">PENSTE_c004G08231</name>
</gene>
<keyword evidence="2" id="KW-1185">Reference proteome</keyword>
<evidence type="ECO:0008006" key="3">
    <source>
        <dbReference type="Google" id="ProtNLM"/>
    </source>
</evidence>
<organism evidence="1 2">
    <name type="scientific">Penicillium steckii</name>
    <dbReference type="NCBI Taxonomy" id="303698"/>
    <lineage>
        <taxon>Eukaryota</taxon>
        <taxon>Fungi</taxon>
        <taxon>Dikarya</taxon>
        <taxon>Ascomycota</taxon>
        <taxon>Pezizomycotina</taxon>
        <taxon>Eurotiomycetes</taxon>
        <taxon>Eurotiomycetidae</taxon>
        <taxon>Eurotiales</taxon>
        <taxon>Aspergillaceae</taxon>
        <taxon>Penicillium</taxon>
    </lineage>
</organism>
<comment type="caution">
    <text evidence="1">The sequence shown here is derived from an EMBL/GenBank/DDBJ whole genome shotgun (WGS) entry which is preliminary data.</text>
</comment>
<dbReference type="Gene3D" id="3.20.20.80">
    <property type="entry name" value="Glycosidases"/>
    <property type="match status" value="1"/>
</dbReference>
<dbReference type="AlphaFoldDB" id="A0A1V6TM40"/>
<dbReference type="STRING" id="303698.A0A1V6TM40"/>
<proteinExistence type="predicted"/>
<dbReference type="Proteomes" id="UP000191285">
    <property type="component" value="Unassembled WGS sequence"/>
</dbReference>
<reference evidence="2" key="1">
    <citation type="journal article" date="2017" name="Nat. Microbiol.">
        <title>Global analysis of biosynthetic gene clusters reveals vast potential of secondary metabolite production in Penicillium species.</title>
        <authorList>
            <person name="Nielsen J.C."/>
            <person name="Grijseels S."/>
            <person name="Prigent S."/>
            <person name="Ji B."/>
            <person name="Dainat J."/>
            <person name="Nielsen K.F."/>
            <person name="Frisvad J.C."/>
            <person name="Workman M."/>
            <person name="Nielsen J."/>
        </authorList>
    </citation>
    <scope>NUCLEOTIDE SEQUENCE [LARGE SCALE GENOMIC DNA]</scope>
    <source>
        <strain evidence="2">IBT 24891</strain>
    </source>
</reference>
<accession>A0A1V6TM40</accession>
<dbReference type="OrthoDB" id="2338662at2759"/>
<evidence type="ECO:0000313" key="1">
    <source>
        <dbReference type="EMBL" id="OQE27442.1"/>
    </source>
</evidence>
<name>A0A1V6TM40_9EURO</name>
<dbReference type="SUPFAM" id="SSF51445">
    <property type="entry name" value="(Trans)glycosidases"/>
    <property type="match status" value="1"/>
</dbReference>
<dbReference type="EMBL" id="MLKD01000004">
    <property type="protein sequence ID" value="OQE27442.1"/>
    <property type="molecule type" value="Genomic_DNA"/>
</dbReference>
<protein>
    <recommendedName>
        <fullName evidence="3">Glycoside hydrolase subgroup catalytic core protein</fullName>
    </recommendedName>
</protein>